<protein>
    <submittedName>
        <fullName evidence="1">Class I SAM-dependent methyltransferase</fullName>
    </submittedName>
</protein>
<proteinExistence type="predicted"/>
<dbReference type="EMBL" id="SMTF01000001">
    <property type="protein sequence ID" value="TDK28738.1"/>
    <property type="molecule type" value="Genomic_DNA"/>
</dbReference>
<keyword evidence="1" id="KW-0808">Transferase</keyword>
<evidence type="ECO:0000313" key="1">
    <source>
        <dbReference type="EMBL" id="TDK28738.1"/>
    </source>
</evidence>
<dbReference type="SUPFAM" id="SSF53335">
    <property type="entry name" value="S-adenosyl-L-methionine-dependent methyltransferases"/>
    <property type="match status" value="1"/>
</dbReference>
<organism evidence="1 2">
    <name type="scientific">Luteimonas aestuarii</name>
    <dbReference type="NCBI Taxonomy" id="453837"/>
    <lineage>
        <taxon>Bacteria</taxon>
        <taxon>Pseudomonadati</taxon>
        <taxon>Pseudomonadota</taxon>
        <taxon>Gammaproteobacteria</taxon>
        <taxon>Lysobacterales</taxon>
        <taxon>Lysobacteraceae</taxon>
        <taxon>Luteimonas</taxon>
    </lineage>
</organism>
<dbReference type="GO" id="GO:0008168">
    <property type="term" value="F:methyltransferase activity"/>
    <property type="evidence" value="ECO:0007669"/>
    <property type="project" value="UniProtKB-KW"/>
</dbReference>
<dbReference type="RefSeq" id="WP_133320559.1">
    <property type="nucleotide sequence ID" value="NZ_SMTF01000001.1"/>
</dbReference>
<dbReference type="Proteomes" id="UP000294796">
    <property type="component" value="Unassembled WGS sequence"/>
</dbReference>
<dbReference type="AlphaFoldDB" id="A0A4R5U4S5"/>
<gene>
    <name evidence="1" type="ORF">E2F46_02480</name>
</gene>
<dbReference type="InterPro" id="IPR029063">
    <property type="entry name" value="SAM-dependent_MTases_sf"/>
</dbReference>
<comment type="caution">
    <text evidence="1">The sequence shown here is derived from an EMBL/GenBank/DDBJ whole genome shotgun (WGS) entry which is preliminary data.</text>
</comment>
<name>A0A4R5U4S5_9GAMM</name>
<accession>A0A4R5U4S5</accession>
<keyword evidence="1" id="KW-0489">Methyltransferase</keyword>
<reference evidence="1 2" key="1">
    <citation type="submission" date="2019-03" db="EMBL/GenBank/DDBJ databases">
        <title>Luteimonas zhaokaii sp.nov., isolated from the rectal contents of Plateau pika in Yushu, Qinghai Province, China.</title>
        <authorList>
            <person name="Zhang G."/>
        </authorList>
    </citation>
    <scope>NUCLEOTIDE SEQUENCE [LARGE SCALE GENOMIC DNA]</scope>
    <source>
        <strain evidence="1 2">B9</strain>
    </source>
</reference>
<dbReference type="CDD" id="cd02440">
    <property type="entry name" value="AdoMet_MTases"/>
    <property type="match status" value="1"/>
</dbReference>
<keyword evidence="2" id="KW-1185">Reference proteome</keyword>
<evidence type="ECO:0000313" key="2">
    <source>
        <dbReference type="Proteomes" id="UP000294796"/>
    </source>
</evidence>
<dbReference type="GO" id="GO:0032259">
    <property type="term" value="P:methylation"/>
    <property type="evidence" value="ECO:0007669"/>
    <property type="project" value="UniProtKB-KW"/>
</dbReference>
<sequence length="247" mass="27626">MASVSADLHYWTRRAAIAGINGLHALAPPLRNYTRVVFHMDTVFWLCAAHGYPMERPRILDPFAGAGINMSHSYLDRVSEAHLCDIDQDAARLAGKLDPKVTSIHGDSFRMINEGDDRLGLYDMIVLDNNLGGIYHGFCEHFDAMPAVFRYFDPKSEHAVLALNFITDPEMMNADPRFNTPSFEDQMAERAAFYGTASRRITPAIGASAYDRQARKQGWKVVGHALAPRAEFFGFLLLFLERETAAA</sequence>